<dbReference type="PANTHER" id="PTHR43811:SF19">
    <property type="entry name" value="39 KDA FK506-BINDING NUCLEAR PROTEIN"/>
    <property type="match status" value="1"/>
</dbReference>
<comment type="caution">
    <text evidence="9">The sequence shown here is derived from an EMBL/GenBank/DDBJ whole genome shotgun (WGS) entry which is preliminary data.</text>
</comment>
<comment type="similarity">
    <text evidence="2 6">Belongs to the FKBP-type PPIase family.</text>
</comment>
<comment type="catalytic activity">
    <reaction evidence="1 5 6">
        <text>[protein]-peptidylproline (omega=180) = [protein]-peptidylproline (omega=0)</text>
        <dbReference type="Rhea" id="RHEA:16237"/>
        <dbReference type="Rhea" id="RHEA-COMP:10747"/>
        <dbReference type="Rhea" id="RHEA-COMP:10748"/>
        <dbReference type="ChEBI" id="CHEBI:83833"/>
        <dbReference type="ChEBI" id="CHEBI:83834"/>
        <dbReference type="EC" id="5.2.1.8"/>
    </reaction>
</comment>
<evidence type="ECO:0000256" key="5">
    <source>
        <dbReference type="PROSITE-ProRule" id="PRU00277"/>
    </source>
</evidence>
<evidence type="ECO:0000256" key="1">
    <source>
        <dbReference type="ARBA" id="ARBA00000971"/>
    </source>
</evidence>
<evidence type="ECO:0000259" key="8">
    <source>
        <dbReference type="PROSITE" id="PS50059"/>
    </source>
</evidence>
<dbReference type="InterPro" id="IPR000774">
    <property type="entry name" value="PPIase_FKBP_N"/>
</dbReference>
<keyword evidence="7" id="KW-0175">Coiled coil</keyword>
<feature type="coiled-coil region" evidence="7">
    <location>
        <begin position="98"/>
        <end position="137"/>
    </location>
</feature>
<name>A0A3E1K7V6_9GAMM</name>
<evidence type="ECO:0000256" key="3">
    <source>
        <dbReference type="ARBA" id="ARBA00023110"/>
    </source>
</evidence>
<sequence>MVSGGVVGYNARFRNSRFFRLPFNGGNMQKCFLAAAVALVAAAPIAAQDLESEQGQLGYSIGYEFGAELRSYDIDVDLEAVFQAVRDAYNEQEPTVDMQIMRERMTELQEKLRQERMEAFEALAEENQAKAEEFLAENRDKNGITALPSGVQYRVIEEGTGERPSLEDTVTVHYRGSKINGREFDSSFRRGVPAVFQVNSVIEGWQEVLPLMREGAEWQVFLPPELAFGVRGDPPIIGPNEALKFDIKLVQIGAPEDYEGQAGAPVDGQ</sequence>
<dbReference type="InterPro" id="IPR046357">
    <property type="entry name" value="PPIase_dom_sf"/>
</dbReference>
<evidence type="ECO:0000313" key="9">
    <source>
        <dbReference type="EMBL" id="RFF30087.1"/>
    </source>
</evidence>
<gene>
    <name evidence="9" type="ORF">DZC52_09740</name>
</gene>
<dbReference type="PANTHER" id="PTHR43811">
    <property type="entry name" value="FKBP-TYPE PEPTIDYL-PROLYL CIS-TRANS ISOMERASE FKPA"/>
    <property type="match status" value="1"/>
</dbReference>
<dbReference type="EMBL" id="QUZK01000038">
    <property type="protein sequence ID" value="RFF30087.1"/>
    <property type="molecule type" value="Genomic_DNA"/>
</dbReference>
<dbReference type="Pfam" id="PF00254">
    <property type="entry name" value="FKBP_C"/>
    <property type="match status" value="1"/>
</dbReference>
<dbReference type="AlphaFoldDB" id="A0A3E1K7V6"/>
<dbReference type="Proteomes" id="UP000260351">
    <property type="component" value="Unassembled WGS sequence"/>
</dbReference>
<dbReference type="InterPro" id="IPR001179">
    <property type="entry name" value="PPIase_FKBP_dom"/>
</dbReference>
<accession>A0A3E1K7V6</accession>
<dbReference type="SUPFAM" id="SSF54534">
    <property type="entry name" value="FKBP-like"/>
    <property type="match status" value="1"/>
</dbReference>
<evidence type="ECO:0000256" key="7">
    <source>
        <dbReference type="SAM" id="Coils"/>
    </source>
</evidence>
<dbReference type="Pfam" id="PF01346">
    <property type="entry name" value="FKBP_N"/>
    <property type="match status" value="1"/>
</dbReference>
<evidence type="ECO:0000256" key="2">
    <source>
        <dbReference type="ARBA" id="ARBA00006577"/>
    </source>
</evidence>
<evidence type="ECO:0000256" key="4">
    <source>
        <dbReference type="ARBA" id="ARBA00023235"/>
    </source>
</evidence>
<dbReference type="OrthoDB" id="9814548at2"/>
<keyword evidence="3 5" id="KW-0697">Rotamase</keyword>
<keyword evidence="10" id="KW-1185">Reference proteome</keyword>
<proteinExistence type="inferred from homology"/>
<dbReference type="GO" id="GO:0006457">
    <property type="term" value="P:protein folding"/>
    <property type="evidence" value="ECO:0007669"/>
    <property type="project" value="InterPro"/>
</dbReference>
<feature type="domain" description="PPIase FKBP-type" evidence="8">
    <location>
        <begin position="167"/>
        <end position="253"/>
    </location>
</feature>
<organism evidence="9 10">
    <name type="scientific">Wenzhouxiangella sediminis</name>
    <dbReference type="NCBI Taxonomy" id="1792836"/>
    <lineage>
        <taxon>Bacteria</taxon>
        <taxon>Pseudomonadati</taxon>
        <taxon>Pseudomonadota</taxon>
        <taxon>Gammaproteobacteria</taxon>
        <taxon>Chromatiales</taxon>
        <taxon>Wenzhouxiangellaceae</taxon>
        <taxon>Wenzhouxiangella</taxon>
    </lineage>
</organism>
<dbReference type="Gene3D" id="3.10.50.40">
    <property type="match status" value="1"/>
</dbReference>
<protein>
    <recommendedName>
        <fullName evidence="6">Peptidyl-prolyl cis-trans isomerase</fullName>
        <ecNumber evidence="6">5.2.1.8</ecNumber>
    </recommendedName>
</protein>
<dbReference type="InterPro" id="IPR036944">
    <property type="entry name" value="PPIase_FKBP_N_sf"/>
</dbReference>
<evidence type="ECO:0000256" key="6">
    <source>
        <dbReference type="RuleBase" id="RU003915"/>
    </source>
</evidence>
<evidence type="ECO:0000313" key="10">
    <source>
        <dbReference type="Proteomes" id="UP000260351"/>
    </source>
</evidence>
<dbReference type="EC" id="5.2.1.8" evidence="6"/>
<reference evidence="9 10" key="1">
    <citation type="submission" date="2018-08" db="EMBL/GenBank/DDBJ databases">
        <title>Wenzhouxiangella salilacus sp. nov., a novel bacterium isolated from a saline lake in Xinjiang Province, China.</title>
        <authorList>
            <person name="Han S."/>
        </authorList>
    </citation>
    <scope>NUCLEOTIDE SEQUENCE [LARGE SCALE GENOMIC DNA]</scope>
    <source>
        <strain evidence="9 10">XDB06</strain>
    </source>
</reference>
<dbReference type="Gene3D" id="1.10.287.460">
    <property type="entry name" value="Peptidyl-prolyl cis-trans isomerase, FKBP-type, N-terminal domain"/>
    <property type="match status" value="1"/>
</dbReference>
<dbReference type="GO" id="GO:0003755">
    <property type="term" value="F:peptidyl-prolyl cis-trans isomerase activity"/>
    <property type="evidence" value="ECO:0007669"/>
    <property type="project" value="UniProtKB-UniRule"/>
</dbReference>
<dbReference type="PROSITE" id="PS50059">
    <property type="entry name" value="FKBP_PPIASE"/>
    <property type="match status" value="1"/>
</dbReference>
<keyword evidence="4 5" id="KW-0413">Isomerase</keyword>